<dbReference type="InterPro" id="IPR046664">
    <property type="entry name" value="DUF6773"/>
</dbReference>
<keyword evidence="1" id="KW-0472">Membrane</keyword>
<keyword evidence="1" id="KW-0812">Transmembrane</keyword>
<reference evidence="2 3" key="1">
    <citation type="submission" date="2021-03" db="EMBL/GenBank/DDBJ databases">
        <title>Antimicrobial resistance genes in bacteria isolated from Japanese honey, and their potential for conferring macrolide and lincosamide resistance in the American foulbrood pathogen Paenibacillus larvae.</title>
        <authorList>
            <person name="Okamoto M."/>
            <person name="Kumagai M."/>
            <person name="Kanamori H."/>
            <person name="Takamatsu D."/>
        </authorList>
    </citation>
    <scope>NUCLEOTIDE SEQUENCE [LARGE SCALE GENOMIC DNA]</scope>
    <source>
        <strain evidence="2 3">J42TS3</strain>
    </source>
</reference>
<dbReference type="Pfam" id="PF20563">
    <property type="entry name" value="DUF6773"/>
    <property type="match status" value="1"/>
</dbReference>
<evidence type="ECO:0000313" key="3">
    <source>
        <dbReference type="Proteomes" id="UP000679992"/>
    </source>
</evidence>
<feature type="transmembrane region" description="Helical" evidence="1">
    <location>
        <begin position="127"/>
        <end position="150"/>
    </location>
</feature>
<gene>
    <name evidence="2" type="ORF">J42TS3_29740</name>
</gene>
<accession>A0ABQ4MD75</accession>
<feature type="transmembrane region" description="Helical" evidence="1">
    <location>
        <begin position="21"/>
        <end position="43"/>
    </location>
</feature>
<protein>
    <submittedName>
        <fullName evidence="2">Uncharacterized protein</fullName>
    </submittedName>
</protein>
<proteinExistence type="predicted"/>
<keyword evidence="1" id="KW-1133">Transmembrane helix</keyword>
<evidence type="ECO:0000256" key="1">
    <source>
        <dbReference type="SAM" id="Phobius"/>
    </source>
</evidence>
<evidence type="ECO:0000313" key="2">
    <source>
        <dbReference type="EMBL" id="GIP53939.1"/>
    </source>
</evidence>
<comment type="caution">
    <text evidence="2">The sequence shown here is derived from an EMBL/GenBank/DDBJ whole genome shotgun (WGS) entry which is preliminary data.</text>
</comment>
<feature type="transmembrane region" description="Helical" evidence="1">
    <location>
        <begin position="95"/>
        <end position="115"/>
    </location>
</feature>
<keyword evidence="3" id="KW-1185">Reference proteome</keyword>
<name>A0ABQ4MD75_9BACL</name>
<organism evidence="2 3">
    <name type="scientific">Paenibacillus vini</name>
    <dbReference type="NCBI Taxonomy" id="1476024"/>
    <lineage>
        <taxon>Bacteria</taxon>
        <taxon>Bacillati</taxon>
        <taxon>Bacillota</taxon>
        <taxon>Bacilli</taxon>
        <taxon>Bacillales</taxon>
        <taxon>Paenibacillaceae</taxon>
        <taxon>Paenibacillus</taxon>
    </lineage>
</organism>
<sequence length="170" mass="19279">MKLFAKNKLVDERILHLRNKIFKESYLVVMVICNLSLFLKVLVFQSGWESFITELVIVSAGNLYYTIRTVMLGIYSDEVEAHDNRSKMSYSLKNILTGLGIGLAISLFFGIRSAILYADGTFLNQAWYFFIVFMASLMIYLPFFIGFLAVSHSLANKASKKASDDDLLDS</sequence>
<dbReference type="Proteomes" id="UP000679992">
    <property type="component" value="Unassembled WGS sequence"/>
</dbReference>
<feature type="transmembrane region" description="Helical" evidence="1">
    <location>
        <begin position="55"/>
        <end position="75"/>
    </location>
</feature>
<dbReference type="EMBL" id="BOSL01000009">
    <property type="protein sequence ID" value="GIP53939.1"/>
    <property type="molecule type" value="Genomic_DNA"/>
</dbReference>